<evidence type="ECO:0000256" key="2">
    <source>
        <dbReference type="ARBA" id="ARBA00005697"/>
    </source>
</evidence>
<comment type="caution">
    <text evidence="9">The sequence shown here is derived from an EMBL/GenBank/DDBJ whole genome shotgun (WGS) entry which is preliminary data.</text>
</comment>
<accession>A0ABP1FXZ7</accession>
<dbReference type="InterPro" id="IPR006043">
    <property type="entry name" value="NCS2"/>
</dbReference>
<gene>
    <name evidence="9" type="primary">g4761</name>
    <name evidence="9" type="ORF">VP750_LOCUS4061</name>
</gene>
<protein>
    <submittedName>
        <fullName evidence="9">G4761 protein</fullName>
    </submittedName>
</protein>
<comment type="subcellular location">
    <subcellularLocation>
        <location evidence="1">Endomembrane system</location>
        <topology evidence="1">Multi-pass membrane protein</topology>
    </subcellularLocation>
</comment>
<dbReference type="PANTHER" id="PTHR43337">
    <property type="entry name" value="XANTHINE/URACIL PERMEASE C887.17-RELATED"/>
    <property type="match status" value="1"/>
</dbReference>
<proteinExistence type="inferred from homology"/>
<keyword evidence="10" id="KW-1185">Reference proteome</keyword>
<evidence type="ECO:0000313" key="10">
    <source>
        <dbReference type="Proteomes" id="UP001497392"/>
    </source>
</evidence>
<comment type="similarity">
    <text evidence="2">Belongs to the nucleobase:cation symporter-2 (NCS2) (TC 2.A.40) family. Azg-like subfamily.</text>
</comment>
<reference evidence="9 10" key="1">
    <citation type="submission" date="2024-06" db="EMBL/GenBank/DDBJ databases">
        <authorList>
            <person name="Kraege A."/>
            <person name="Thomma B."/>
        </authorList>
    </citation>
    <scope>NUCLEOTIDE SEQUENCE [LARGE SCALE GENOMIC DNA]</scope>
</reference>
<evidence type="ECO:0000256" key="5">
    <source>
        <dbReference type="ARBA" id="ARBA00022989"/>
    </source>
</evidence>
<evidence type="ECO:0000256" key="6">
    <source>
        <dbReference type="ARBA" id="ARBA00023136"/>
    </source>
</evidence>
<feature type="region of interest" description="Disordered" evidence="7">
    <location>
        <begin position="545"/>
        <end position="606"/>
    </location>
</feature>
<sequence length="606" mass="64034">MGLRNCMMSVNQKFAASRVGRYFKVEQRNSTLWQEIRAGTVTFLTICYILAVNANILADTGGPCTSADCTGPDKSFECRFTDPGFQSCVDATRKSLVTATAASSLLGCLIMGIAANMPVALAPGMGLNAYFAYQVVGFYGTKSVSYQEALAAIFIEGWIFIAISILGIRQKLIALLPRTLTLAMAAGIGFFLAHIGYQAGEGIGLVVADPATLVTLGGCSVDSQINPYYISNTTSVCDAGATNAPLPNLPVAGTAYECPTWKLNSGPLWMGLGCLAIMTILMSRSFKGAIICGIAITTIISWIPGHSASYLGPNSNLPGGIGDNGEARWEYFRNVVAVPSIKKTGGALSFSNFKSGDLWLALITFLYVDFFDASGTLFSMANFINNFIPGFVDPKTNNFPGSMAAYCSDGASIVIGSLMGTSPVTVFVESATGIREGGRTGIVGVTVAFWMFIALWFTPIIASIPVYCTGPALILTGSLMMINAAQIDWNNINKAIPAFLTISIMPLTYSISYGVIGGIVSFCLLHAVEWVLDWGSSRTNGAFGSTTPAIAPDAHHGINPKDSAHEMPKPNGKSAVDEEAGKGEAFAPGHDTNPVRPMEIPSDGPK</sequence>
<evidence type="ECO:0000256" key="8">
    <source>
        <dbReference type="SAM" id="Phobius"/>
    </source>
</evidence>
<feature type="transmembrane region" description="Helical" evidence="8">
    <location>
        <begin position="506"/>
        <end position="528"/>
    </location>
</feature>
<organism evidence="9 10">
    <name type="scientific">Coccomyxa viridis</name>
    <dbReference type="NCBI Taxonomy" id="1274662"/>
    <lineage>
        <taxon>Eukaryota</taxon>
        <taxon>Viridiplantae</taxon>
        <taxon>Chlorophyta</taxon>
        <taxon>core chlorophytes</taxon>
        <taxon>Trebouxiophyceae</taxon>
        <taxon>Trebouxiophyceae incertae sedis</taxon>
        <taxon>Coccomyxaceae</taxon>
        <taxon>Coccomyxa</taxon>
    </lineage>
</organism>
<dbReference type="Pfam" id="PF00860">
    <property type="entry name" value="Xan_ur_permease"/>
    <property type="match status" value="2"/>
</dbReference>
<feature type="transmembrane region" description="Helical" evidence="8">
    <location>
        <begin position="266"/>
        <end position="283"/>
    </location>
</feature>
<dbReference type="EMBL" id="CAXHTA020000007">
    <property type="protein sequence ID" value="CAL5222402.1"/>
    <property type="molecule type" value="Genomic_DNA"/>
</dbReference>
<dbReference type="InterPro" id="IPR045018">
    <property type="entry name" value="Azg-like"/>
</dbReference>
<name>A0ABP1FXZ7_9CHLO</name>
<dbReference type="Proteomes" id="UP001497392">
    <property type="component" value="Unassembled WGS sequence"/>
</dbReference>
<feature type="transmembrane region" description="Helical" evidence="8">
    <location>
        <begin position="440"/>
        <end position="458"/>
    </location>
</feature>
<evidence type="ECO:0000256" key="3">
    <source>
        <dbReference type="ARBA" id="ARBA00022448"/>
    </source>
</evidence>
<feature type="transmembrane region" description="Helical" evidence="8">
    <location>
        <begin position="149"/>
        <end position="168"/>
    </location>
</feature>
<keyword evidence="4 8" id="KW-0812">Transmembrane</keyword>
<keyword evidence="6 8" id="KW-0472">Membrane</keyword>
<feature type="transmembrane region" description="Helical" evidence="8">
    <location>
        <begin position="358"/>
        <end position="383"/>
    </location>
</feature>
<keyword evidence="3" id="KW-0813">Transport</keyword>
<feature type="transmembrane region" description="Helical" evidence="8">
    <location>
        <begin position="180"/>
        <end position="197"/>
    </location>
</feature>
<feature type="transmembrane region" description="Helical" evidence="8">
    <location>
        <begin position="96"/>
        <end position="115"/>
    </location>
</feature>
<dbReference type="PANTHER" id="PTHR43337:SF1">
    <property type="entry name" value="XANTHINE_URACIL PERMEASE C887.17-RELATED"/>
    <property type="match status" value="1"/>
</dbReference>
<evidence type="ECO:0000313" key="9">
    <source>
        <dbReference type="EMBL" id="CAL5222402.1"/>
    </source>
</evidence>
<evidence type="ECO:0000256" key="1">
    <source>
        <dbReference type="ARBA" id="ARBA00004127"/>
    </source>
</evidence>
<feature type="transmembrane region" description="Helical" evidence="8">
    <location>
        <begin position="464"/>
        <end position="485"/>
    </location>
</feature>
<evidence type="ECO:0000256" key="4">
    <source>
        <dbReference type="ARBA" id="ARBA00022692"/>
    </source>
</evidence>
<evidence type="ECO:0000256" key="7">
    <source>
        <dbReference type="SAM" id="MobiDB-lite"/>
    </source>
</evidence>
<keyword evidence="5 8" id="KW-1133">Transmembrane helix</keyword>